<keyword evidence="7 9" id="KW-0238">DNA-binding</keyword>
<dbReference type="CDD" id="cd17991">
    <property type="entry name" value="DEXHc_TRCF"/>
    <property type="match status" value="1"/>
</dbReference>
<dbReference type="PANTHER" id="PTHR47964:SF1">
    <property type="entry name" value="ATP-DEPENDENT DNA HELICASE HOMOLOG RECG, CHLOROPLASTIC"/>
    <property type="match status" value="1"/>
</dbReference>
<evidence type="ECO:0000256" key="8">
    <source>
        <dbReference type="ARBA" id="ARBA00023204"/>
    </source>
</evidence>
<dbReference type="GO" id="GO:0003684">
    <property type="term" value="F:damaged DNA binding"/>
    <property type="evidence" value="ECO:0007669"/>
    <property type="project" value="InterPro"/>
</dbReference>
<dbReference type="Pfam" id="PF00270">
    <property type="entry name" value="DEAD"/>
    <property type="match status" value="1"/>
</dbReference>
<dbReference type="SMART" id="SM00487">
    <property type="entry name" value="DEXDc"/>
    <property type="match status" value="1"/>
</dbReference>
<dbReference type="InterPro" id="IPR001650">
    <property type="entry name" value="Helicase_C-like"/>
</dbReference>
<feature type="domain" description="Helicase C-terminal" evidence="11">
    <location>
        <begin position="820"/>
        <end position="974"/>
    </location>
</feature>
<dbReference type="PANTHER" id="PTHR47964">
    <property type="entry name" value="ATP-DEPENDENT DNA HELICASE HOMOLOG RECG, CHLOROPLASTIC"/>
    <property type="match status" value="1"/>
</dbReference>
<dbReference type="GO" id="GO:0003678">
    <property type="term" value="F:DNA helicase activity"/>
    <property type="evidence" value="ECO:0007669"/>
    <property type="project" value="TreeGrafter"/>
</dbReference>
<dbReference type="NCBIfam" id="TIGR00580">
    <property type="entry name" value="mfd"/>
    <property type="match status" value="1"/>
</dbReference>
<dbReference type="HAMAP" id="MF_00969">
    <property type="entry name" value="TRCF"/>
    <property type="match status" value="1"/>
</dbReference>
<evidence type="ECO:0000256" key="6">
    <source>
        <dbReference type="ARBA" id="ARBA00022840"/>
    </source>
</evidence>
<keyword evidence="5" id="KW-0347">Helicase</keyword>
<dbReference type="SUPFAM" id="SSF141259">
    <property type="entry name" value="CarD-like"/>
    <property type="match status" value="1"/>
</dbReference>
<comment type="similarity">
    <text evidence="9">In the N-terminal section; belongs to the UvrB family.</text>
</comment>
<dbReference type="Pfam" id="PF03461">
    <property type="entry name" value="TRCF"/>
    <property type="match status" value="1"/>
</dbReference>
<dbReference type="InterPro" id="IPR047112">
    <property type="entry name" value="RecG/Mfd"/>
</dbReference>
<protein>
    <recommendedName>
        <fullName evidence="9">Transcription-repair-coupling factor</fullName>
        <shortName evidence="9">TRCF</shortName>
        <ecNumber evidence="9">3.6.4.-</ecNumber>
    </recommendedName>
</protein>
<keyword evidence="1 9" id="KW-0963">Cytoplasm</keyword>
<feature type="domain" description="Helicase ATP-binding" evidence="10">
    <location>
        <begin position="638"/>
        <end position="799"/>
    </location>
</feature>
<keyword evidence="8 9" id="KW-0234">DNA repair</keyword>
<keyword evidence="4 9" id="KW-0378">Hydrolase</keyword>
<evidence type="ECO:0000259" key="11">
    <source>
        <dbReference type="PROSITE" id="PS51194"/>
    </source>
</evidence>
<comment type="function">
    <text evidence="9">Couples transcription and DNA repair by recognizing RNA polymerase (RNAP) stalled at DNA lesions. Mediates ATP-dependent release of RNAP and its truncated transcript from the DNA, and recruitment of nucleotide excision repair machinery to the damaged site.</text>
</comment>
<evidence type="ECO:0000256" key="5">
    <source>
        <dbReference type="ARBA" id="ARBA00022806"/>
    </source>
</evidence>
<dbReference type="GO" id="GO:0016787">
    <property type="term" value="F:hydrolase activity"/>
    <property type="evidence" value="ECO:0007669"/>
    <property type="project" value="UniProtKB-KW"/>
</dbReference>
<dbReference type="Proteomes" id="UP000886824">
    <property type="component" value="Unassembled WGS sequence"/>
</dbReference>
<dbReference type="InterPro" id="IPR037235">
    <property type="entry name" value="TRCF-like_C_D7"/>
</dbReference>
<sequence length="1163" mass="128846">MKELVRILDQVPEFSSLLTALDSGACPAAVSGLAAVHRAHFAAGLRAKAGRRVVVVCADEGEAQRFAEDLHAFTGEQVLTLPSREFTFHDAAVVSRQWEHRRLSALRALAMGETDLVVTTPEALLQRTLPSALLLQTVRTLRVGEVHDLTELAETLTAAGYVRCDQVEGVGQFALRGGILDLFSPACDQPIRCEFFGDEIDAMGTFDPATQRRVENRQICDILPVVEVLPQLSPGGFSGLAEALERLISQEKTAKGDHNPLIATLSQDRERLSQGLSFPAMDRYLSLVYPELATAADYLPEDAVVCLSESPRVAERARNYLWRMEEDVKTLLESGLVAGSLARFTRTFEELMDRLSDWPVVYLDTFTSNTYPLRPRSLLDVLTKQLPSYGASLETAAADLEHYQKAGFATVVLASAERRCLDLQAMLRERKVRTAVDFQLHELPGPGKAVICLGGLSAGFEYPGASAAVLTEGRAIPARKVRSKRDSSRQKLASYADLSPGDLVVHEHHGIGRYVGMVKMSADGVQKDYVKIAYAGSDVLYVPATQLDLVSKYIGSGDDTEHKKLNKLGGTDWEKTKTRAKKAVQDLAKGLIQLYAQRERLPGHAFAPDSPWMREFEDQFEYTETDDQLRCIQDIKRDMETPKPMDRLLCGDVGYGKTEVAFRAIMKCVLDGKQAAILAPTTVLARQHYLSARRRFAKFPVEIDVVSRFRTPAQMRQTLMDLRAGKVDLLIGTHRLFNKDVQFKDLGLLVVDEEQRFGVQHKEKLKELSKQVDVLTLSATPIPRTLNMALSGIRDMSTLEEPPQDRQPVQTYVLEHNWSVLSDAMSRELERGGQVYYLHNRVETIDRTAGRIQAMLPEARVAVAHGKMTQEAINDVMSQMTDGEVDILVCTTIIETGIDIPNANTLIIEDADKMGLAQLHQLRGRVGRSARRAFAYMTYRKGKVLTEIQTKRLAAIREFAEFGSGFKIAMRDLEIRGAGNVLGPEQSGFLVSVGYDMYLKLLEEAVLEEKGELPQLPAECAADLTVAASIPDKYVPSPEQRMDLYRRIARIRSESDADDLVDELMDRYGDPPRTVNNLISVALLRAAAAGCGISEIAQKGERLLFVLSQVDFGKVSALCGSTAYRGRLLFSAGEKPHLALKLKKGEDPLKLSSKLVEDYHAQG</sequence>
<dbReference type="Gene3D" id="3.40.50.11180">
    <property type="match status" value="1"/>
</dbReference>
<dbReference type="Pfam" id="PF02559">
    <property type="entry name" value="CarD_TRCF_RID"/>
    <property type="match status" value="1"/>
</dbReference>
<dbReference type="Gene3D" id="3.30.2060.10">
    <property type="entry name" value="Penicillin-binding protein 1b domain"/>
    <property type="match status" value="1"/>
</dbReference>
<dbReference type="SMART" id="SM01058">
    <property type="entry name" value="CarD_TRCF"/>
    <property type="match status" value="1"/>
</dbReference>
<keyword evidence="3 9" id="KW-0227">DNA damage</keyword>
<dbReference type="GO" id="GO:0005524">
    <property type="term" value="F:ATP binding"/>
    <property type="evidence" value="ECO:0007669"/>
    <property type="project" value="UniProtKB-UniRule"/>
</dbReference>
<dbReference type="GO" id="GO:0005737">
    <property type="term" value="C:cytoplasm"/>
    <property type="evidence" value="ECO:0007669"/>
    <property type="project" value="UniProtKB-SubCell"/>
</dbReference>
<dbReference type="EC" id="3.6.4.-" evidence="9"/>
<name>A0A9D1Z292_9FIRM</name>
<dbReference type="InterPro" id="IPR005118">
    <property type="entry name" value="TRCF_C"/>
</dbReference>
<comment type="caution">
    <text evidence="12">The sequence shown here is derived from an EMBL/GenBank/DDBJ whole genome shotgun (WGS) entry which is preliminary data.</text>
</comment>
<dbReference type="SMART" id="SM00490">
    <property type="entry name" value="HELICc"/>
    <property type="match status" value="1"/>
</dbReference>
<comment type="similarity">
    <text evidence="9">In the C-terminal section; belongs to the helicase family. RecG subfamily.</text>
</comment>
<evidence type="ECO:0000256" key="3">
    <source>
        <dbReference type="ARBA" id="ARBA00022763"/>
    </source>
</evidence>
<dbReference type="Gene3D" id="3.90.1150.50">
    <property type="entry name" value="Transcription-repair-coupling factor, D7 domain"/>
    <property type="match status" value="1"/>
</dbReference>
<evidence type="ECO:0000256" key="4">
    <source>
        <dbReference type="ARBA" id="ARBA00022801"/>
    </source>
</evidence>
<dbReference type="Gene3D" id="3.40.50.300">
    <property type="entry name" value="P-loop containing nucleotide triphosphate hydrolases"/>
    <property type="match status" value="2"/>
</dbReference>
<dbReference type="SUPFAM" id="SSF52540">
    <property type="entry name" value="P-loop containing nucleoside triphosphate hydrolases"/>
    <property type="match status" value="4"/>
</dbReference>
<dbReference type="SUPFAM" id="SSF143517">
    <property type="entry name" value="TRCF domain-like"/>
    <property type="match status" value="1"/>
</dbReference>
<comment type="subcellular location">
    <subcellularLocation>
        <location evidence="9">Cytoplasm</location>
    </subcellularLocation>
</comment>
<gene>
    <name evidence="9 12" type="primary">mfd</name>
    <name evidence="12" type="ORF">H9826_01250</name>
</gene>
<proteinExistence type="inferred from homology"/>
<dbReference type="Pfam" id="PF17757">
    <property type="entry name" value="UvrB_inter"/>
    <property type="match status" value="1"/>
</dbReference>
<dbReference type="InterPro" id="IPR027417">
    <property type="entry name" value="P-loop_NTPase"/>
</dbReference>
<keyword evidence="6 9" id="KW-0067">ATP-binding</keyword>
<dbReference type="EMBL" id="DXCX01000015">
    <property type="protein sequence ID" value="HIY72587.1"/>
    <property type="molecule type" value="Genomic_DNA"/>
</dbReference>
<dbReference type="InterPro" id="IPR041471">
    <property type="entry name" value="UvrB_inter"/>
</dbReference>
<dbReference type="InterPro" id="IPR036101">
    <property type="entry name" value="CarD-like/TRCF_RID_sf"/>
</dbReference>
<evidence type="ECO:0000313" key="13">
    <source>
        <dbReference type="Proteomes" id="UP000886824"/>
    </source>
</evidence>
<dbReference type="Pfam" id="PF00271">
    <property type="entry name" value="Helicase_C"/>
    <property type="match status" value="1"/>
</dbReference>
<dbReference type="SMART" id="SM00982">
    <property type="entry name" value="TRCF"/>
    <property type="match status" value="1"/>
</dbReference>
<dbReference type="AlphaFoldDB" id="A0A9D1Z292"/>
<accession>A0A9D1Z292</accession>
<organism evidence="12 13">
    <name type="scientific">Candidatus Intestinimonas merdavium</name>
    <dbReference type="NCBI Taxonomy" id="2838622"/>
    <lineage>
        <taxon>Bacteria</taxon>
        <taxon>Bacillati</taxon>
        <taxon>Bacillota</taxon>
        <taxon>Clostridia</taxon>
        <taxon>Eubacteriales</taxon>
        <taxon>Intestinimonas</taxon>
    </lineage>
</organism>
<reference evidence="12" key="2">
    <citation type="submission" date="2021-04" db="EMBL/GenBank/DDBJ databases">
        <authorList>
            <person name="Gilroy R."/>
        </authorList>
    </citation>
    <scope>NUCLEOTIDE SEQUENCE</scope>
    <source>
        <strain evidence="12">CHK33-7979</strain>
    </source>
</reference>
<dbReference type="InterPro" id="IPR011545">
    <property type="entry name" value="DEAD/DEAH_box_helicase_dom"/>
</dbReference>
<dbReference type="InterPro" id="IPR003711">
    <property type="entry name" value="CarD-like/TRCF_RID"/>
</dbReference>
<reference evidence="12" key="1">
    <citation type="journal article" date="2021" name="PeerJ">
        <title>Extensive microbial diversity within the chicken gut microbiome revealed by metagenomics and culture.</title>
        <authorList>
            <person name="Gilroy R."/>
            <person name="Ravi A."/>
            <person name="Getino M."/>
            <person name="Pursley I."/>
            <person name="Horton D.L."/>
            <person name="Alikhan N.F."/>
            <person name="Baker D."/>
            <person name="Gharbi K."/>
            <person name="Hall N."/>
            <person name="Watson M."/>
            <person name="Adriaenssens E.M."/>
            <person name="Foster-Nyarko E."/>
            <person name="Jarju S."/>
            <person name="Secka A."/>
            <person name="Antonio M."/>
            <person name="Oren A."/>
            <person name="Chaudhuri R.R."/>
            <person name="La Ragione R."/>
            <person name="Hildebrand F."/>
            <person name="Pallen M.J."/>
        </authorList>
    </citation>
    <scope>NUCLEOTIDE SEQUENCE</scope>
    <source>
        <strain evidence="12">CHK33-7979</strain>
    </source>
</reference>
<evidence type="ECO:0000259" key="10">
    <source>
        <dbReference type="PROSITE" id="PS51192"/>
    </source>
</evidence>
<dbReference type="GO" id="GO:0000716">
    <property type="term" value="P:transcription-coupled nucleotide-excision repair, DNA damage recognition"/>
    <property type="evidence" value="ECO:0007669"/>
    <property type="project" value="UniProtKB-UniRule"/>
</dbReference>
<keyword evidence="2 9" id="KW-0547">Nucleotide-binding</keyword>
<dbReference type="InterPro" id="IPR014001">
    <property type="entry name" value="Helicase_ATP-bd"/>
</dbReference>
<evidence type="ECO:0000256" key="1">
    <source>
        <dbReference type="ARBA" id="ARBA00022490"/>
    </source>
</evidence>
<dbReference type="PROSITE" id="PS51194">
    <property type="entry name" value="HELICASE_CTER"/>
    <property type="match status" value="1"/>
</dbReference>
<evidence type="ECO:0000256" key="9">
    <source>
        <dbReference type="HAMAP-Rule" id="MF_00969"/>
    </source>
</evidence>
<evidence type="ECO:0000256" key="7">
    <source>
        <dbReference type="ARBA" id="ARBA00023125"/>
    </source>
</evidence>
<dbReference type="PROSITE" id="PS51192">
    <property type="entry name" value="HELICASE_ATP_BIND_1"/>
    <property type="match status" value="1"/>
</dbReference>
<dbReference type="GO" id="GO:0006355">
    <property type="term" value="P:regulation of DNA-templated transcription"/>
    <property type="evidence" value="ECO:0007669"/>
    <property type="project" value="UniProtKB-UniRule"/>
</dbReference>
<evidence type="ECO:0000313" key="12">
    <source>
        <dbReference type="EMBL" id="HIY72587.1"/>
    </source>
</evidence>
<evidence type="ECO:0000256" key="2">
    <source>
        <dbReference type="ARBA" id="ARBA00022741"/>
    </source>
</evidence>
<dbReference type="Gene3D" id="2.40.10.170">
    <property type="match status" value="1"/>
</dbReference>
<dbReference type="InterPro" id="IPR004576">
    <property type="entry name" value="Mfd"/>
</dbReference>